<dbReference type="InterPro" id="IPR012337">
    <property type="entry name" value="RNaseH-like_sf"/>
</dbReference>
<comment type="caution">
    <text evidence="1">The sequence shown here is derived from an EMBL/GenBank/DDBJ whole genome shotgun (WGS) entry which is preliminary data.</text>
</comment>
<dbReference type="EMBL" id="JARTCD010000183">
    <property type="protein sequence ID" value="KAJ8651491.1"/>
    <property type="molecule type" value="Genomic_DNA"/>
</dbReference>
<organism evidence="1 2">
    <name type="scientific">Lichtheimia ornata</name>
    <dbReference type="NCBI Taxonomy" id="688661"/>
    <lineage>
        <taxon>Eukaryota</taxon>
        <taxon>Fungi</taxon>
        <taxon>Fungi incertae sedis</taxon>
        <taxon>Mucoromycota</taxon>
        <taxon>Mucoromycotina</taxon>
        <taxon>Mucoromycetes</taxon>
        <taxon>Mucorales</taxon>
        <taxon>Lichtheimiaceae</taxon>
        <taxon>Lichtheimia</taxon>
    </lineage>
</organism>
<proteinExistence type="predicted"/>
<dbReference type="InterPro" id="IPR036397">
    <property type="entry name" value="RNaseH_sf"/>
</dbReference>
<sequence length="119" mass="13390">MATLKTMLMSYTEQDQLDNVWDRHLPEFQLAYNSTIHASTGYSPFSLVHGREPRLIGQVDFTPQDTSASTYRQVTDVYLSRARGVVQLVNQRTQAENATTMNASCGAHTHNDMHLSSMP</sequence>
<evidence type="ECO:0000313" key="2">
    <source>
        <dbReference type="Proteomes" id="UP001234581"/>
    </source>
</evidence>
<dbReference type="AlphaFoldDB" id="A0AAD7USJ8"/>
<protein>
    <recommendedName>
        <fullName evidence="3">Integrase catalytic domain-containing protein</fullName>
    </recommendedName>
</protein>
<feature type="non-terminal residue" evidence="1">
    <location>
        <position position="119"/>
    </location>
</feature>
<dbReference type="SUPFAM" id="SSF53098">
    <property type="entry name" value="Ribonuclease H-like"/>
    <property type="match status" value="1"/>
</dbReference>
<dbReference type="GeneID" id="83220274"/>
<keyword evidence="2" id="KW-1185">Reference proteome</keyword>
<dbReference type="Gene3D" id="3.30.420.10">
    <property type="entry name" value="Ribonuclease H-like superfamily/Ribonuclease H"/>
    <property type="match status" value="1"/>
</dbReference>
<gene>
    <name evidence="1" type="ORF">O0I10_012944</name>
</gene>
<evidence type="ECO:0000313" key="1">
    <source>
        <dbReference type="EMBL" id="KAJ8651491.1"/>
    </source>
</evidence>
<dbReference type="Proteomes" id="UP001234581">
    <property type="component" value="Unassembled WGS sequence"/>
</dbReference>
<dbReference type="RefSeq" id="XP_058336405.1">
    <property type="nucleotide sequence ID" value="XM_058492825.1"/>
</dbReference>
<dbReference type="GO" id="GO:0003676">
    <property type="term" value="F:nucleic acid binding"/>
    <property type="evidence" value="ECO:0007669"/>
    <property type="project" value="InterPro"/>
</dbReference>
<name>A0AAD7USJ8_9FUNG</name>
<reference evidence="1 2" key="1">
    <citation type="submission" date="2023-03" db="EMBL/GenBank/DDBJ databases">
        <title>Genome sequence of Lichtheimia ornata CBS 291.66.</title>
        <authorList>
            <person name="Mohabir J.T."/>
            <person name="Shea T.P."/>
            <person name="Kurbessoian T."/>
            <person name="Berby B."/>
            <person name="Fontaine J."/>
            <person name="Livny J."/>
            <person name="Gnirke A."/>
            <person name="Stajich J.E."/>
            <person name="Cuomo C.A."/>
        </authorList>
    </citation>
    <scope>NUCLEOTIDE SEQUENCE [LARGE SCALE GENOMIC DNA]</scope>
    <source>
        <strain evidence="1">CBS 291.66</strain>
    </source>
</reference>
<evidence type="ECO:0008006" key="3">
    <source>
        <dbReference type="Google" id="ProtNLM"/>
    </source>
</evidence>
<accession>A0AAD7USJ8</accession>